<evidence type="ECO:0000256" key="2">
    <source>
        <dbReference type="PROSITE-ProRule" id="PRU00176"/>
    </source>
</evidence>
<accession>A0AAN9LQ27</accession>
<comment type="caution">
    <text evidence="4">The sequence shown here is derived from an EMBL/GenBank/DDBJ whole genome shotgun (WGS) entry which is preliminary data.</text>
</comment>
<feature type="domain" description="RRM" evidence="3">
    <location>
        <begin position="87"/>
        <end position="165"/>
    </location>
</feature>
<dbReference type="GO" id="GO:0009535">
    <property type="term" value="C:chloroplast thylakoid membrane"/>
    <property type="evidence" value="ECO:0007669"/>
    <property type="project" value="TreeGrafter"/>
</dbReference>
<protein>
    <recommendedName>
        <fullName evidence="3">RRM domain-containing protein</fullName>
    </recommendedName>
</protein>
<dbReference type="InterPro" id="IPR000504">
    <property type="entry name" value="RRM_dom"/>
</dbReference>
<dbReference type="AlphaFoldDB" id="A0AAN9LQ27"/>
<evidence type="ECO:0000259" key="3">
    <source>
        <dbReference type="PROSITE" id="PS50102"/>
    </source>
</evidence>
<dbReference type="PANTHER" id="PTHR48025:SF7">
    <property type="entry name" value="RNA-BINDING (RRM_RBD_RNP MOTIFS) FAMILY PROTEIN"/>
    <property type="match status" value="1"/>
</dbReference>
<keyword evidence="1 2" id="KW-0694">RNA-binding</keyword>
<dbReference type="SUPFAM" id="SSF54928">
    <property type="entry name" value="RNA-binding domain, RBD"/>
    <property type="match status" value="2"/>
</dbReference>
<gene>
    <name evidence="4" type="ORF">VNO77_18743</name>
</gene>
<dbReference type="GO" id="GO:0003729">
    <property type="term" value="F:mRNA binding"/>
    <property type="evidence" value="ECO:0007669"/>
    <property type="project" value="TreeGrafter"/>
</dbReference>
<dbReference type="InterPro" id="IPR050502">
    <property type="entry name" value="Euk_RNA-bind_prot"/>
</dbReference>
<dbReference type="Pfam" id="PF00076">
    <property type="entry name" value="RRM_1"/>
    <property type="match status" value="2"/>
</dbReference>
<dbReference type="Gene3D" id="3.30.70.330">
    <property type="match status" value="2"/>
</dbReference>
<sequence length="280" mass="30899">MAANATLSLAFISSSLLKHKPQFGSALKPFVSCSLGPSFSSRLSLVAGRNSEARVFTASAAVVDEDTVVEGGEHVEEEGKWKLPRATEVYVCNLPRSFDTEQLLRMFQPHGTVLSVKLCRHEETGTSRGSAYVTLESIHSAKNAIAALDGTEVGGREMRVRFSAEMNSGRKNLETLNSSANRIMFYEGPHKLYVGNISRGTTLEDLRHLFGKFGNVASVRMVQDVKQGKRRLYAFVSFLSEKERDAAMYLHGTEFCGRTLVIREGVERMERHLTGDSDSA</sequence>
<dbReference type="EMBL" id="JAYMYQ010000004">
    <property type="protein sequence ID" value="KAK7338143.1"/>
    <property type="molecule type" value="Genomic_DNA"/>
</dbReference>
<dbReference type="InterPro" id="IPR035979">
    <property type="entry name" value="RBD_domain_sf"/>
</dbReference>
<name>A0AAN9LQ27_CANGL</name>
<evidence type="ECO:0000256" key="1">
    <source>
        <dbReference type="ARBA" id="ARBA00022884"/>
    </source>
</evidence>
<dbReference type="Proteomes" id="UP001367508">
    <property type="component" value="Unassembled WGS sequence"/>
</dbReference>
<organism evidence="4 5">
    <name type="scientific">Canavalia gladiata</name>
    <name type="common">Sword bean</name>
    <name type="synonym">Dolichos gladiatus</name>
    <dbReference type="NCBI Taxonomy" id="3824"/>
    <lineage>
        <taxon>Eukaryota</taxon>
        <taxon>Viridiplantae</taxon>
        <taxon>Streptophyta</taxon>
        <taxon>Embryophyta</taxon>
        <taxon>Tracheophyta</taxon>
        <taxon>Spermatophyta</taxon>
        <taxon>Magnoliopsida</taxon>
        <taxon>eudicotyledons</taxon>
        <taxon>Gunneridae</taxon>
        <taxon>Pentapetalae</taxon>
        <taxon>rosids</taxon>
        <taxon>fabids</taxon>
        <taxon>Fabales</taxon>
        <taxon>Fabaceae</taxon>
        <taxon>Papilionoideae</taxon>
        <taxon>50 kb inversion clade</taxon>
        <taxon>NPAAA clade</taxon>
        <taxon>indigoferoid/millettioid clade</taxon>
        <taxon>Phaseoleae</taxon>
        <taxon>Canavalia</taxon>
    </lineage>
</organism>
<dbReference type="PANTHER" id="PTHR48025">
    <property type="entry name" value="OS02G0815200 PROTEIN"/>
    <property type="match status" value="1"/>
</dbReference>
<dbReference type="SMART" id="SM00360">
    <property type="entry name" value="RRM"/>
    <property type="match status" value="2"/>
</dbReference>
<dbReference type="InterPro" id="IPR012677">
    <property type="entry name" value="Nucleotide-bd_a/b_plait_sf"/>
</dbReference>
<dbReference type="CDD" id="cd00590">
    <property type="entry name" value="RRM_SF"/>
    <property type="match status" value="1"/>
</dbReference>
<reference evidence="4 5" key="1">
    <citation type="submission" date="2024-01" db="EMBL/GenBank/DDBJ databases">
        <title>The genomes of 5 underutilized Papilionoideae crops provide insights into root nodulation and disease resistanc.</title>
        <authorList>
            <person name="Jiang F."/>
        </authorList>
    </citation>
    <scope>NUCLEOTIDE SEQUENCE [LARGE SCALE GENOMIC DNA]</scope>
    <source>
        <strain evidence="4">LVBAO_FW01</strain>
        <tissue evidence="4">Leaves</tissue>
    </source>
</reference>
<feature type="domain" description="RRM" evidence="3">
    <location>
        <begin position="190"/>
        <end position="267"/>
    </location>
</feature>
<keyword evidence="5" id="KW-1185">Reference proteome</keyword>
<evidence type="ECO:0000313" key="5">
    <source>
        <dbReference type="Proteomes" id="UP001367508"/>
    </source>
</evidence>
<proteinExistence type="predicted"/>
<dbReference type="PROSITE" id="PS50102">
    <property type="entry name" value="RRM"/>
    <property type="match status" value="2"/>
</dbReference>
<evidence type="ECO:0000313" key="4">
    <source>
        <dbReference type="EMBL" id="KAK7338143.1"/>
    </source>
</evidence>
<dbReference type="GO" id="GO:1901259">
    <property type="term" value="P:chloroplast rRNA processing"/>
    <property type="evidence" value="ECO:0007669"/>
    <property type="project" value="TreeGrafter"/>
</dbReference>